<sequence length="211" mass="23805">MPWKQVLMFLLGLQSFQACFAISQDESARSYLERFNTTRNNHVTPALKTAARDFIVKTFQDFGLDTWTEEFASNQKNFPGINIIGRVNGRYTGTSKDKILIIATHYDTVQGTNGVDDNGSGMTALLQALRQYKSSNYMKCSQNYTLLFVAFDLEEVQQSCQAAPCPCKRGLQWRIQGFSKRGPDRGIDCYDVILTSYDVKVLIVSLLLPTI</sequence>
<keyword evidence="3" id="KW-0732">Signal</keyword>
<proteinExistence type="inferred from homology"/>
<protein>
    <submittedName>
        <fullName evidence="6">Uncharacterized protein LOC116302924</fullName>
    </submittedName>
</protein>
<dbReference type="PROSITE" id="PS51257">
    <property type="entry name" value="PROKAR_LIPOPROTEIN"/>
    <property type="match status" value="1"/>
</dbReference>
<dbReference type="AlphaFoldDB" id="A0A6P8IMF7"/>
<evidence type="ECO:0000256" key="2">
    <source>
        <dbReference type="ARBA" id="ARBA00005634"/>
    </source>
</evidence>
<comment type="similarity">
    <text evidence="2">Belongs to the peptidase M28 family. M28B subfamily.</text>
</comment>
<dbReference type="Pfam" id="PF04389">
    <property type="entry name" value="Peptidase_M28"/>
    <property type="match status" value="1"/>
</dbReference>
<dbReference type="GeneID" id="116302924"/>
<dbReference type="OrthoDB" id="5972834at2759"/>
<dbReference type="SUPFAM" id="SSF53187">
    <property type="entry name" value="Zn-dependent exopeptidases"/>
    <property type="match status" value="1"/>
</dbReference>
<dbReference type="InterPro" id="IPR045175">
    <property type="entry name" value="M28_fam"/>
</dbReference>
<evidence type="ECO:0000313" key="6">
    <source>
        <dbReference type="RefSeq" id="XP_031568201.1"/>
    </source>
</evidence>
<dbReference type="Proteomes" id="UP000515163">
    <property type="component" value="Unplaced"/>
</dbReference>
<feature type="signal peptide" evidence="3">
    <location>
        <begin position="1"/>
        <end position="21"/>
    </location>
</feature>
<dbReference type="PANTHER" id="PTHR12147">
    <property type="entry name" value="METALLOPEPTIDASE M28 FAMILY MEMBER"/>
    <property type="match status" value="1"/>
</dbReference>
<gene>
    <name evidence="6" type="primary">LOC116302924</name>
</gene>
<dbReference type="Gene3D" id="3.40.630.10">
    <property type="entry name" value="Zn peptidases"/>
    <property type="match status" value="1"/>
</dbReference>
<evidence type="ECO:0000259" key="4">
    <source>
        <dbReference type="Pfam" id="PF04389"/>
    </source>
</evidence>
<dbReference type="PANTHER" id="PTHR12147:SF26">
    <property type="entry name" value="PEPTIDASE M28 DOMAIN-CONTAINING PROTEIN"/>
    <property type="match status" value="1"/>
</dbReference>
<dbReference type="GO" id="GO:0006508">
    <property type="term" value="P:proteolysis"/>
    <property type="evidence" value="ECO:0007669"/>
    <property type="project" value="InterPro"/>
</dbReference>
<evidence type="ECO:0000256" key="3">
    <source>
        <dbReference type="SAM" id="SignalP"/>
    </source>
</evidence>
<evidence type="ECO:0000313" key="5">
    <source>
        <dbReference type="Proteomes" id="UP000515163"/>
    </source>
</evidence>
<feature type="chain" id="PRO_5027833792" evidence="3">
    <location>
        <begin position="22"/>
        <end position="211"/>
    </location>
</feature>
<dbReference type="RefSeq" id="XP_031568201.1">
    <property type="nucleotide sequence ID" value="XM_031712341.1"/>
</dbReference>
<reference evidence="6" key="1">
    <citation type="submission" date="2025-08" db="UniProtKB">
        <authorList>
            <consortium name="RefSeq"/>
        </authorList>
    </citation>
    <scope>IDENTIFICATION</scope>
    <source>
        <tissue evidence="6">Tentacle</tissue>
    </source>
</reference>
<comment type="cofactor">
    <cofactor evidence="1">
        <name>Zn(2+)</name>
        <dbReference type="ChEBI" id="CHEBI:29105"/>
    </cofactor>
</comment>
<feature type="domain" description="Peptidase M28" evidence="4">
    <location>
        <begin position="87"/>
        <end position="156"/>
    </location>
</feature>
<name>A0A6P8IMF7_ACTTE</name>
<keyword evidence="5" id="KW-1185">Reference proteome</keyword>
<dbReference type="InterPro" id="IPR007484">
    <property type="entry name" value="Peptidase_M28"/>
</dbReference>
<dbReference type="KEGG" id="aten:116302924"/>
<evidence type="ECO:0000256" key="1">
    <source>
        <dbReference type="ARBA" id="ARBA00001947"/>
    </source>
</evidence>
<dbReference type="InParanoid" id="A0A6P8IMF7"/>
<dbReference type="GO" id="GO:0008235">
    <property type="term" value="F:metalloexopeptidase activity"/>
    <property type="evidence" value="ECO:0007669"/>
    <property type="project" value="InterPro"/>
</dbReference>
<organism evidence="5 6">
    <name type="scientific">Actinia tenebrosa</name>
    <name type="common">Australian red waratah sea anemone</name>
    <dbReference type="NCBI Taxonomy" id="6105"/>
    <lineage>
        <taxon>Eukaryota</taxon>
        <taxon>Metazoa</taxon>
        <taxon>Cnidaria</taxon>
        <taxon>Anthozoa</taxon>
        <taxon>Hexacorallia</taxon>
        <taxon>Actiniaria</taxon>
        <taxon>Actiniidae</taxon>
        <taxon>Actinia</taxon>
    </lineage>
</organism>
<accession>A0A6P8IMF7</accession>